<keyword evidence="1" id="KW-0812">Transmembrane</keyword>
<dbReference type="AlphaFoldDB" id="A0A931B4I6"/>
<comment type="caution">
    <text evidence="2">The sequence shown here is derived from an EMBL/GenBank/DDBJ whole genome shotgun (WGS) entry which is preliminary data.</text>
</comment>
<feature type="transmembrane region" description="Helical" evidence="1">
    <location>
        <begin position="334"/>
        <end position="366"/>
    </location>
</feature>
<dbReference type="Pfam" id="PF06772">
    <property type="entry name" value="LtrA"/>
    <property type="match status" value="1"/>
</dbReference>
<keyword evidence="3" id="KW-1185">Reference proteome</keyword>
<proteinExistence type="predicted"/>
<feature type="transmembrane region" description="Helical" evidence="1">
    <location>
        <begin position="139"/>
        <end position="160"/>
    </location>
</feature>
<organism evidence="2 3">
    <name type="scientific">Streptacidiphilus fuscans</name>
    <dbReference type="NCBI Taxonomy" id="2789292"/>
    <lineage>
        <taxon>Bacteria</taxon>
        <taxon>Bacillati</taxon>
        <taxon>Actinomycetota</taxon>
        <taxon>Actinomycetes</taxon>
        <taxon>Kitasatosporales</taxon>
        <taxon>Streptomycetaceae</taxon>
        <taxon>Streptacidiphilus</taxon>
    </lineage>
</organism>
<sequence length="386" mass="41583">MRPRGREERHRAATPLELFFDLCFVVAVAQAGSQLGSALGEGHVRHGIAGYLFVFFAIWWAWMNFTWFASAYDTDDVPYRIATFVIIVGALILAAGVPRAFADSDYSVTVTGYVVMRVALVAQWLRAAASNAGPQRRVALRYAVGVALVQLYWVLWLVYVPAGDKWWALLPGLVADMAVPVVAERDAETAWHPGHIAERYGCFTLIVLGESVSAATVAVQSAVDEHQAFHELLPIAVGGLLICFSAWWIYFARSVEEHLRSNRVAFTWGYGHFFVFGSAAAVGAGLEVAVEHAVGKVHLSAQAATLGVTVPTAVYLITVWALHSRHVKRGIALWVLPVSGVVVLFSPSVLVAGLVCAASVAVGLLVHRLQGDGDADGPAVAEPTEV</sequence>
<feature type="transmembrane region" description="Helical" evidence="1">
    <location>
        <begin position="81"/>
        <end position="101"/>
    </location>
</feature>
<dbReference type="Proteomes" id="UP000657385">
    <property type="component" value="Unassembled WGS sequence"/>
</dbReference>
<reference evidence="2" key="1">
    <citation type="submission" date="2020-11" db="EMBL/GenBank/DDBJ databases">
        <title>Isolation and identification of active actinomycetes.</title>
        <authorList>
            <person name="Yu B."/>
        </authorList>
    </citation>
    <scope>NUCLEOTIDE SEQUENCE</scope>
    <source>
        <strain evidence="2">NEAU-YB345</strain>
    </source>
</reference>
<keyword evidence="1" id="KW-1133">Transmembrane helix</keyword>
<dbReference type="PANTHER" id="PTHR36840:SF1">
    <property type="entry name" value="BLL5714 PROTEIN"/>
    <property type="match status" value="1"/>
</dbReference>
<evidence type="ECO:0000313" key="2">
    <source>
        <dbReference type="EMBL" id="MBF9071080.1"/>
    </source>
</evidence>
<evidence type="ECO:0000313" key="3">
    <source>
        <dbReference type="Proteomes" id="UP000657385"/>
    </source>
</evidence>
<dbReference type="EMBL" id="JADPRT010000010">
    <property type="protein sequence ID" value="MBF9071080.1"/>
    <property type="molecule type" value="Genomic_DNA"/>
</dbReference>
<keyword evidence="1" id="KW-0472">Membrane</keyword>
<feature type="transmembrane region" description="Helical" evidence="1">
    <location>
        <begin position="48"/>
        <end position="69"/>
    </location>
</feature>
<dbReference type="RefSeq" id="WP_196196235.1">
    <property type="nucleotide sequence ID" value="NZ_JADPRT010000010.1"/>
</dbReference>
<gene>
    <name evidence="2" type="ORF">I2501_23970</name>
</gene>
<dbReference type="InterPro" id="IPR010640">
    <property type="entry name" value="Low_temperature_requirement_A"/>
</dbReference>
<name>A0A931B4I6_9ACTN</name>
<feature type="transmembrane region" description="Helical" evidence="1">
    <location>
        <begin position="264"/>
        <end position="283"/>
    </location>
</feature>
<feature type="transmembrane region" description="Helical" evidence="1">
    <location>
        <begin position="235"/>
        <end position="252"/>
    </location>
</feature>
<protein>
    <submittedName>
        <fullName evidence="2">Low temperature requirement protein A</fullName>
    </submittedName>
</protein>
<feature type="transmembrane region" description="Helical" evidence="1">
    <location>
        <begin position="303"/>
        <end position="322"/>
    </location>
</feature>
<feature type="transmembrane region" description="Helical" evidence="1">
    <location>
        <begin position="12"/>
        <end position="33"/>
    </location>
</feature>
<accession>A0A931B4I6</accession>
<dbReference type="PANTHER" id="PTHR36840">
    <property type="entry name" value="BLL5714 PROTEIN"/>
    <property type="match status" value="1"/>
</dbReference>
<evidence type="ECO:0000256" key="1">
    <source>
        <dbReference type="SAM" id="Phobius"/>
    </source>
</evidence>
<feature type="transmembrane region" description="Helical" evidence="1">
    <location>
        <begin position="107"/>
        <end position="127"/>
    </location>
</feature>